<dbReference type="PANTHER" id="PTHR10638">
    <property type="entry name" value="COPPER AMINE OXIDASE"/>
    <property type="match status" value="1"/>
</dbReference>
<keyword evidence="3 6" id="KW-0801">TPQ</keyword>
<proteinExistence type="inferred from homology"/>
<reference evidence="12" key="1">
    <citation type="journal article" date="2017" name="bioRxiv">
        <title>Comparative analysis of the genomes of Stylophora pistillata and Acropora digitifera provides evidence for extensive differences between species of corals.</title>
        <authorList>
            <person name="Voolstra C.R."/>
            <person name="Li Y."/>
            <person name="Liew Y.J."/>
            <person name="Baumgarten S."/>
            <person name="Zoccola D."/>
            <person name="Flot J.-F."/>
            <person name="Tambutte S."/>
            <person name="Allemand D."/>
            <person name="Aranda M."/>
        </authorList>
    </citation>
    <scope>NUCLEOTIDE SEQUENCE [LARGE SCALE GENOMIC DNA]</scope>
</reference>
<dbReference type="InterPro" id="IPR016182">
    <property type="entry name" value="Cu_amine_oxidase_N-reg"/>
</dbReference>
<evidence type="ECO:0000256" key="6">
    <source>
        <dbReference type="PIRSR" id="PIRSR600269-51"/>
    </source>
</evidence>
<accession>A0A2B4T0V4</accession>
<dbReference type="SUPFAM" id="SSF49998">
    <property type="entry name" value="Amine oxidase catalytic domain"/>
    <property type="match status" value="1"/>
</dbReference>
<keyword evidence="8" id="KW-1133">Transmembrane helix</keyword>
<dbReference type="GO" id="GO:0008131">
    <property type="term" value="F:primary methylamine oxidase activity"/>
    <property type="evidence" value="ECO:0007669"/>
    <property type="project" value="InterPro"/>
</dbReference>
<keyword evidence="8" id="KW-0812">Transmembrane</keyword>
<feature type="transmembrane region" description="Helical" evidence="8">
    <location>
        <begin position="12"/>
        <end position="36"/>
    </location>
</feature>
<sequence length="599" mass="68559">MNGKGNVSVPIIWKIAVTVLVLLCVGLLIALVVIAVDFAQYKEKYPSNLETNLCDEKTLELGEVPKTQNIFNELSREEMVAARDFMLKNSSLKLKNIENASVKENYIYMIQLYPPGKQAVLDYLEKGRPRPARKALVVVFEGDSNPPVVREYIVTWPNSNVKEMTYKERGNPLGFNVRPYDKVQHKALEKIVMEATSKAFKILNESYDGYCYNNCTNRLLKFYPQTPFVAGVDCPETSKFFDTMHFVDTNKPKVIKNAVCVFEMDSGIPLRRHFEANGKKFRFYEGLTNHVLVLRTIATLRNYDIVFDFVFYQNGVVEVKSTPTGYVQTENRQAGSDEQYGQYIENKLLGNLHDHIFHYKIDLDVYGTSNYFEKITIVNQDTPNKWLPPQRDNLMEFRKEQLKLENDAAIQKIDFEKPTFYNVYSDEKNKFDVKRGYLVIPTSAVKQILPKEDPQTKMAPWSIYPLAVTRYKDGELKSSSVYNQNSPTSPIVNFEEFLGDNSHISDQDLVVWVSIGCIQIPSTEDIPNAASPTNTARLFLRPFNYFDADPSINSTDAVFIKPSSDKSSSNPPMVTSHVDRSKDVCIPRKYDINLKSTYE</sequence>
<dbReference type="InterPro" id="IPR015798">
    <property type="entry name" value="Cu_amine_oxidase_C"/>
</dbReference>
<dbReference type="Gene3D" id="3.10.450.40">
    <property type="match status" value="1"/>
</dbReference>
<organism evidence="11 12">
    <name type="scientific">Stylophora pistillata</name>
    <name type="common">Smooth cauliflower coral</name>
    <dbReference type="NCBI Taxonomy" id="50429"/>
    <lineage>
        <taxon>Eukaryota</taxon>
        <taxon>Metazoa</taxon>
        <taxon>Cnidaria</taxon>
        <taxon>Anthozoa</taxon>
        <taxon>Hexacorallia</taxon>
        <taxon>Scleractinia</taxon>
        <taxon>Astrocoeniina</taxon>
        <taxon>Pocilloporidae</taxon>
        <taxon>Stylophora</taxon>
    </lineage>
</organism>
<evidence type="ECO:0000256" key="5">
    <source>
        <dbReference type="ARBA" id="ARBA00023008"/>
    </source>
</evidence>
<feature type="domain" description="Copper amine oxidase catalytic" evidence="9">
    <location>
        <begin position="227"/>
        <end position="552"/>
    </location>
</feature>
<evidence type="ECO:0000256" key="1">
    <source>
        <dbReference type="ARBA" id="ARBA00007983"/>
    </source>
</evidence>
<dbReference type="InterPro" id="IPR000269">
    <property type="entry name" value="Cu_amine_oxidase"/>
</dbReference>
<comment type="PTM">
    <text evidence="6 7">Topaquinone (TPQ) is generated by copper-dependent autoxidation of a specific tyrosyl residue.</text>
</comment>
<evidence type="ECO:0000259" key="9">
    <source>
        <dbReference type="Pfam" id="PF01179"/>
    </source>
</evidence>
<dbReference type="GO" id="GO:0005886">
    <property type="term" value="C:plasma membrane"/>
    <property type="evidence" value="ECO:0007669"/>
    <property type="project" value="TreeGrafter"/>
</dbReference>
<dbReference type="InterPro" id="IPR015800">
    <property type="entry name" value="Cu_amine_oxidase_N2"/>
</dbReference>
<keyword evidence="12" id="KW-1185">Reference proteome</keyword>
<dbReference type="EMBL" id="LSMT01000005">
    <property type="protein sequence ID" value="PFX34297.1"/>
    <property type="molecule type" value="Genomic_DNA"/>
</dbReference>
<dbReference type="Pfam" id="PF01179">
    <property type="entry name" value="Cu_amine_oxid"/>
    <property type="match status" value="1"/>
</dbReference>
<dbReference type="GO" id="GO:0009308">
    <property type="term" value="P:amine metabolic process"/>
    <property type="evidence" value="ECO:0007669"/>
    <property type="project" value="UniProtKB-UniRule"/>
</dbReference>
<evidence type="ECO:0000256" key="8">
    <source>
        <dbReference type="SAM" id="Phobius"/>
    </source>
</evidence>
<keyword evidence="5 7" id="KW-0186">Copper</keyword>
<name>A0A2B4T0V4_STYPI</name>
<dbReference type="GO" id="GO:0048038">
    <property type="term" value="F:quinone binding"/>
    <property type="evidence" value="ECO:0007669"/>
    <property type="project" value="InterPro"/>
</dbReference>
<comment type="similarity">
    <text evidence="1 7">Belongs to the copper/topaquinone oxidase family.</text>
</comment>
<feature type="domain" description="Copper amine oxidase N2-terminal" evidence="10">
    <location>
        <begin position="84"/>
        <end position="151"/>
    </location>
</feature>
<evidence type="ECO:0000256" key="2">
    <source>
        <dbReference type="ARBA" id="ARBA00022723"/>
    </source>
</evidence>
<dbReference type="Pfam" id="PF02727">
    <property type="entry name" value="Cu_amine_oxidN2"/>
    <property type="match status" value="1"/>
</dbReference>
<dbReference type="EC" id="1.4.3.-" evidence="7"/>
<dbReference type="PANTHER" id="PTHR10638:SF20">
    <property type="entry name" value="AMINE OXIDASE"/>
    <property type="match status" value="1"/>
</dbReference>
<dbReference type="InterPro" id="IPR036460">
    <property type="entry name" value="Cu_amine_oxidase_C_sf"/>
</dbReference>
<feature type="modified residue" description="2',4',5'-topaquinone" evidence="6">
    <location>
        <position position="303"/>
    </location>
</feature>
<dbReference type="AlphaFoldDB" id="A0A2B4T0V4"/>
<keyword evidence="4 7" id="KW-0560">Oxidoreductase</keyword>
<comment type="cofactor">
    <cofactor evidence="7">
        <name>Cu cation</name>
        <dbReference type="ChEBI" id="CHEBI:23378"/>
    </cofactor>
    <text evidence="7">Contains 1 topaquinone per subunit.</text>
</comment>
<evidence type="ECO:0000259" key="10">
    <source>
        <dbReference type="Pfam" id="PF02727"/>
    </source>
</evidence>
<dbReference type="Gene3D" id="2.70.98.20">
    <property type="entry name" value="Copper amine oxidase, catalytic domain"/>
    <property type="match status" value="1"/>
</dbReference>
<evidence type="ECO:0000256" key="3">
    <source>
        <dbReference type="ARBA" id="ARBA00022772"/>
    </source>
</evidence>
<gene>
    <name evidence="11" type="primary">Aoc1</name>
    <name evidence="11" type="ORF">AWC38_SpisGene806</name>
</gene>
<dbReference type="Proteomes" id="UP000225706">
    <property type="component" value="Unassembled WGS sequence"/>
</dbReference>
<dbReference type="OrthoDB" id="5379943at2759"/>
<comment type="caution">
    <text evidence="11">The sequence shown here is derived from an EMBL/GenBank/DDBJ whole genome shotgun (WGS) entry which is preliminary data.</text>
</comment>
<evidence type="ECO:0000256" key="7">
    <source>
        <dbReference type="RuleBase" id="RU000672"/>
    </source>
</evidence>
<evidence type="ECO:0000256" key="4">
    <source>
        <dbReference type="ARBA" id="ARBA00023002"/>
    </source>
</evidence>
<keyword evidence="8" id="KW-0472">Membrane</keyword>
<dbReference type="SUPFAM" id="SSF54416">
    <property type="entry name" value="Amine oxidase N-terminal region"/>
    <property type="match status" value="1"/>
</dbReference>
<dbReference type="GO" id="GO:0005507">
    <property type="term" value="F:copper ion binding"/>
    <property type="evidence" value="ECO:0007669"/>
    <property type="project" value="InterPro"/>
</dbReference>
<evidence type="ECO:0000313" key="12">
    <source>
        <dbReference type="Proteomes" id="UP000225706"/>
    </source>
</evidence>
<protein>
    <recommendedName>
        <fullName evidence="7">Amine oxidase</fullName>
        <ecNumber evidence="7">1.4.3.-</ecNumber>
    </recommendedName>
</protein>
<evidence type="ECO:0000313" key="11">
    <source>
        <dbReference type="EMBL" id="PFX34297.1"/>
    </source>
</evidence>
<keyword evidence="2 7" id="KW-0479">Metal-binding</keyword>